<evidence type="ECO:0000313" key="8">
    <source>
        <dbReference type="EMBL" id="PIQ72998.1"/>
    </source>
</evidence>
<dbReference type="GO" id="GO:0004521">
    <property type="term" value="F:RNA endonuclease activity"/>
    <property type="evidence" value="ECO:0007669"/>
    <property type="project" value="InterPro"/>
</dbReference>
<keyword evidence="1" id="KW-0540">Nuclease</keyword>
<dbReference type="GO" id="GO:0043571">
    <property type="term" value="P:maintenance of CRISPR repeat elements"/>
    <property type="evidence" value="ECO:0007669"/>
    <property type="project" value="InterPro"/>
</dbReference>
<proteinExistence type="predicted"/>
<dbReference type="EMBL" id="PCVL01000001">
    <property type="protein sequence ID" value="PIQ72998.1"/>
    <property type="molecule type" value="Genomic_DNA"/>
</dbReference>
<evidence type="ECO:0000256" key="5">
    <source>
        <dbReference type="ARBA" id="ARBA00022842"/>
    </source>
</evidence>
<dbReference type="Proteomes" id="UP000229570">
    <property type="component" value="Unassembled WGS sequence"/>
</dbReference>
<dbReference type="Gene3D" id="3.30.70.2650">
    <property type="match status" value="1"/>
</dbReference>
<dbReference type="InterPro" id="IPR048846">
    <property type="entry name" value="PaaX-like_central"/>
</dbReference>
<keyword evidence="5" id="KW-0460">Magnesium</keyword>
<dbReference type="SUPFAM" id="SSF143430">
    <property type="entry name" value="TTP0101/SSO1404-like"/>
    <property type="match status" value="1"/>
</dbReference>
<dbReference type="Pfam" id="PF20803">
    <property type="entry name" value="PaaX_M"/>
    <property type="match status" value="1"/>
</dbReference>
<reference evidence="8 9" key="1">
    <citation type="submission" date="2017-09" db="EMBL/GenBank/DDBJ databases">
        <title>Depth-based differentiation of microbial function through sediment-hosted aquifers and enrichment of novel symbionts in the deep terrestrial subsurface.</title>
        <authorList>
            <person name="Probst A.J."/>
            <person name="Ladd B."/>
            <person name="Jarett J.K."/>
            <person name="Geller-Mcgrath D.E."/>
            <person name="Sieber C.M."/>
            <person name="Emerson J.B."/>
            <person name="Anantharaman K."/>
            <person name="Thomas B.C."/>
            <person name="Malmstrom R."/>
            <person name="Stieglmeier M."/>
            <person name="Klingl A."/>
            <person name="Woyke T."/>
            <person name="Ryan C.M."/>
            <person name="Banfield J.F."/>
        </authorList>
    </citation>
    <scope>NUCLEOTIDE SEQUENCE [LARGE SCALE GENOMIC DNA]</scope>
    <source>
        <strain evidence="8">CG11_big_fil_rev_8_21_14_0_20_35_14</strain>
    </source>
</reference>
<dbReference type="InterPro" id="IPR036388">
    <property type="entry name" value="WH-like_DNA-bd_sf"/>
</dbReference>
<keyword evidence="3 8" id="KW-0255">Endonuclease</keyword>
<evidence type="ECO:0000256" key="1">
    <source>
        <dbReference type="ARBA" id="ARBA00022722"/>
    </source>
</evidence>
<accession>A0A2H0KP27</accession>
<feature type="domain" description="Transcriptional repressor PaaX-like central Cas2-like" evidence="7">
    <location>
        <begin position="106"/>
        <end position="181"/>
    </location>
</feature>
<dbReference type="Gene3D" id="1.10.10.10">
    <property type="entry name" value="Winged helix-like DNA-binding domain superfamily/Winged helix DNA-binding domain"/>
    <property type="match status" value="1"/>
</dbReference>
<evidence type="ECO:0000256" key="6">
    <source>
        <dbReference type="ARBA" id="ARBA00023118"/>
    </source>
</evidence>
<organism evidence="8 9">
    <name type="scientific">Candidatus Roizmanbacteria bacterium CG11_big_fil_rev_8_21_14_0_20_35_14</name>
    <dbReference type="NCBI Taxonomy" id="1974855"/>
    <lineage>
        <taxon>Bacteria</taxon>
        <taxon>Candidatus Roizmaniibacteriota</taxon>
    </lineage>
</organism>
<name>A0A2H0KP27_9BACT</name>
<keyword evidence="2" id="KW-0479">Metal-binding</keyword>
<comment type="caution">
    <text evidence="8">The sequence shown here is derived from an EMBL/GenBank/DDBJ whole genome shotgun (WGS) entry which is preliminary data.</text>
</comment>
<keyword evidence="4" id="KW-0378">Hydrolase</keyword>
<evidence type="ECO:0000313" key="9">
    <source>
        <dbReference type="Proteomes" id="UP000229570"/>
    </source>
</evidence>
<keyword evidence="6" id="KW-0051">Antiviral defense</keyword>
<evidence type="ECO:0000256" key="4">
    <source>
        <dbReference type="ARBA" id="ARBA00022801"/>
    </source>
</evidence>
<evidence type="ECO:0000259" key="7">
    <source>
        <dbReference type="Pfam" id="PF20803"/>
    </source>
</evidence>
<evidence type="ECO:0000256" key="2">
    <source>
        <dbReference type="ARBA" id="ARBA00022723"/>
    </source>
</evidence>
<protein>
    <submittedName>
        <fullName evidence="8">CRISPR-associated endonuclease Cas2</fullName>
    </submittedName>
</protein>
<gene>
    <name evidence="8" type="primary">cas2</name>
    <name evidence="8" type="ORF">COV86_00030</name>
</gene>
<dbReference type="AlphaFoldDB" id="A0A2H0KP27"/>
<dbReference type="NCBIfam" id="TIGR01573">
    <property type="entry name" value="cas2"/>
    <property type="match status" value="1"/>
</dbReference>
<evidence type="ECO:0000256" key="3">
    <source>
        <dbReference type="ARBA" id="ARBA00022759"/>
    </source>
</evidence>
<dbReference type="InterPro" id="IPR021127">
    <property type="entry name" value="CRISPR_associated_Cas2"/>
</dbReference>
<sequence length="191" mass="23030">MKNDKLKSGEVIESILETIADELIDMGGYYKPRLNVIIGHLIKEIIKRRKINKKKIQRAIKILEKKEIIALEEKDEQIFVQLHNKGKSTVLKYSIKSLFDFKKLKKKWQKKWYLVFFDVPEIQRNKRDYLRRFLLKLGFYPYQKSVYLFPYECEKEINLIKKIVEGAKYMKYIIAEKIEDENLAKIFFKLT</sequence>